<dbReference type="Gene3D" id="3.40.30.10">
    <property type="entry name" value="Glutaredoxin"/>
    <property type="match status" value="1"/>
</dbReference>
<dbReference type="PANTHER" id="PTHR42852">
    <property type="entry name" value="THIOL:DISULFIDE INTERCHANGE PROTEIN DSBE"/>
    <property type="match status" value="1"/>
</dbReference>
<evidence type="ECO:0000256" key="1">
    <source>
        <dbReference type="SAM" id="SignalP"/>
    </source>
</evidence>
<keyword evidence="1" id="KW-0732">Signal</keyword>
<dbReference type="Pfam" id="PF00578">
    <property type="entry name" value="AhpC-TSA"/>
    <property type="match status" value="1"/>
</dbReference>
<evidence type="ECO:0000313" key="4">
    <source>
        <dbReference type="Proteomes" id="UP000000852"/>
    </source>
</evidence>
<dbReference type="GO" id="GO:0016209">
    <property type="term" value="F:antioxidant activity"/>
    <property type="evidence" value="ECO:0007669"/>
    <property type="project" value="InterPro"/>
</dbReference>
<dbReference type="PROSITE" id="PS51352">
    <property type="entry name" value="THIOREDOXIN_2"/>
    <property type="match status" value="1"/>
</dbReference>
<dbReference type="OrthoDB" id="793244at2"/>
<dbReference type="STRING" id="485917.Phep_2856"/>
<dbReference type="InterPro" id="IPR000866">
    <property type="entry name" value="AhpC/TSA"/>
</dbReference>
<dbReference type="InterPro" id="IPR050553">
    <property type="entry name" value="Thioredoxin_ResA/DsbE_sf"/>
</dbReference>
<dbReference type="Proteomes" id="UP000000852">
    <property type="component" value="Chromosome"/>
</dbReference>
<dbReference type="CDD" id="cd02966">
    <property type="entry name" value="TlpA_like_family"/>
    <property type="match status" value="1"/>
</dbReference>
<evidence type="ECO:0000313" key="3">
    <source>
        <dbReference type="EMBL" id="ACU05055.1"/>
    </source>
</evidence>
<reference evidence="3 4" key="1">
    <citation type="journal article" date="2009" name="Stand. Genomic Sci.">
        <title>Complete genome sequence of Pedobacter heparinus type strain (HIM 762-3).</title>
        <authorList>
            <person name="Han C."/>
            <person name="Spring S."/>
            <person name="Lapidus A."/>
            <person name="Del Rio T.G."/>
            <person name="Tice H."/>
            <person name="Copeland A."/>
            <person name="Cheng J.F."/>
            <person name="Lucas S."/>
            <person name="Chen F."/>
            <person name="Nolan M."/>
            <person name="Bruce D."/>
            <person name="Goodwin L."/>
            <person name="Pitluck S."/>
            <person name="Ivanova N."/>
            <person name="Mavromatis K."/>
            <person name="Mikhailova N."/>
            <person name="Pati A."/>
            <person name="Chen A."/>
            <person name="Palaniappan K."/>
            <person name="Land M."/>
            <person name="Hauser L."/>
            <person name="Chang Y.J."/>
            <person name="Jeffries C.C."/>
            <person name="Saunders E."/>
            <person name="Chertkov O."/>
            <person name="Brettin T."/>
            <person name="Goker M."/>
            <person name="Rohde M."/>
            <person name="Bristow J."/>
            <person name="Eisen J.A."/>
            <person name="Markowitz V."/>
            <person name="Hugenholtz P."/>
            <person name="Kyrpides N.C."/>
            <person name="Klenk H.P."/>
            <person name="Detter J.C."/>
        </authorList>
    </citation>
    <scope>NUCLEOTIDE SEQUENCE [LARGE SCALE GENOMIC DNA]</scope>
    <source>
        <strain evidence="4">ATCC 13125 / DSM 2366 / CIP 104194 / JCM 7457 / NBRC 12017 / NCIMB 9290 / NRRL B-14731 / HIM 762-3</strain>
    </source>
</reference>
<dbReference type="AlphaFoldDB" id="C6Y1R3"/>
<dbReference type="RefSeq" id="WP_015808666.1">
    <property type="nucleotide sequence ID" value="NC_013061.1"/>
</dbReference>
<sequence length="430" mass="49586">MKKILLSLLFLFISYIGAMAQGKENWPKIGKIFPSIKFNDVQYHPSKQLTLTDLRGKWIILDFWNFFCKSCVEEFPKLDSLQKHFAKDVKVLLVGYTGSQYSTHDDKHIQPLFERVRKKNQLSLSIAYDSVVFHQLQVYSPLKLIIDPKGVLRAVTYRITDADMRSFIAGKEPRLPKAWFRNENKVTYDPDLPFLLNGNGGNDKDFLYRSVLAEFKDYMNGNNQYEFNIKGNQMQVLGASLAALYRFAYTGAGTIHYGDPLYGRVAMMPILELKNQAPFEVDIDLRTGMYAYGISFPPDKSSKVQVMRMMQQDLQKYFGYKVEVENRKMAIWKLVVISKAPPALKLPEDVANYPFDSVRSMLYGITSTYGNDRYVFVDETNSKGKLDIILKCKMDDFQDVRRALRENGFDLVQGEKEMQVVVIKDNPDEN</sequence>
<name>C6Y1R3_PEDHD</name>
<gene>
    <name evidence="3" type="ordered locus">Phep_2856</name>
</gene>
<accession>C6Y1R3</accession>
<dbReference type="InterPro" id="IPR013766">
    <property type="entry name" value="Thioredoxin_domain"/>
</dbReference>
<protein>
    <submittedName>
        <fullName evidence="3">Alkyl hydroperoxide reductase/ Thiol specific antioxidant/ Mal allergen</fullName>
    </submittedName>
</protein>
<feature type="domain" description="Thioredoxin" evidence="2">
    <location>
        <begin position="27"/>
        <end position="173"/>
    </location>
</feature>
<dbReference type="EMBL" id="CP001681">
    <property type="protein sequence ID" value="ACU05055.1"/>
    <property type="molecule type" value="Genomic_DNA"/>
</dbReference>
<feature type="chain" id="PRO_5002973555" evidence="1">
    <location>
        <begin position="21"/>
        <end position="430"/>
    </location>
</feature>
<evidence type="ECO:0000259" key="2">
    <source>
        <dbReference type="PROSITE" id="PS51352"/>
    </source>
</evidence>
<organism evidence="3 4">
    <name type="scientific">Pedobacter heparinus (strain ATCC 13125 / DSM 2366 / CIP 104194 / JCM 7457 / NBRC 12017 / NCIMB 9290 / NRRL B-14731 / HIM 762-3)</name>
    <dbReference type="NCBI Taxonomy" id="485917"/>
    <lineage>
        <taxon>Bacteria</taxon>
        <taxon>Pseudomonadati</taxon>
        <taxon>Bacteroidota</taxon>
        <taxon>Sphingobacteriia</taxon>
        <taxon>Sphingobacteriales</taxon>
        <taxon>Sphingobacteriaceae</taxon>
        <taxon>Pedobacter</taxon>
    </lineage>
</organism>
<dbReference type="PANTHER" id="PTHR42852:SF13">
    <property type="entry name" value="PROTEIN DIPZ"/>
    <property type="match status" value="1"/>
</dbReference>
<keyword evidence="4" id="KW-1185">Reference proteome</keyword>
<feature type="signal peptide" evidence="1">
    <location>
        <begin position="1"/>
        <end position="20"/>
    </location>
</feature>
<proteinExistence type="predicted"/>
<dbReference type="HOGENOM" id="CLU_033806_0_0_10"/>
<dbReference type="eggNOG" id="COG0526">
    <property type="taxonomic scope" value="Bacteria"/>
</dbReference>
<dbReference type="GO" id="GO:0016491">
    <property type="term" value="F:oxidoreductase activity"/>
    <property type="evidence" value="ECO:0007669"/>
    <property type="project" value="InterPro"/>
</dbReference>
<dbReference type="SUPFAM" id="SSF52833">
    <property type="entry name" value="Thioredoxin-like"/>
    <property type="match status" value="1"/>
</dbReference>
<dbReference type="KEGG" id="phe:Phep_2856"/>
<dbReference type="InterPro" id="IPR036249">
    <property type="entry name" value="Thioredoxin-like_sf"/>
</dbReference>